<evidence type="ECO:0000313" key="2">
    <source>
        <dbReference type="Proteomes" id="UP000680706"/>
    </source>
</evidence>
<name>A0ABX8AY69_9HYPH</name>
<keyword evidence="1" id="KW-0614">Plasmid</keyword>
<evidence type="ECO:0000313" key="1">
    <source>
        <dbReference type="EMBL" id="QUS59132.1"/>
    </source>
</evidence>
<organism evidence="1 2">
    <name type="scientific">Pseudovibrio brasiliensis</name>
    <dbReference type="NCBI Taxonomy" id="1898042"/>
    <lineage>
        <taxon>Bacteria</taxon>
        <taxon>Pseudomonadati</taxon>
        <taxon>Pseudomonadota</taxon>
        <taxon>Alphaproteobacteria</taxon>
        <taxon>Hyphomicrobiales</taxon>
        <taxon>Stappiaceae</taxon>
        <taxon>Pseudovibrio</taxon>
    </lineage>
</organism>
<keyword evidence="2" id="KW-1185">Reference proteome</keyword>
<dbReference type="RefSeq" id="WP_075701526.1">
    <property type="nucleotide sequence ID" value="NZ_CP074130.1"/>
</dbReference>
<dbReference type="Proteomes" id="UP000680706">
    <property type="component" value="Plasmid pAb134-04"/>
</dbReference>
<reference evidence="1 2" key="1">
    <citation type="journal article" date="2021" name="Angew. Chem. Int. Ed. Engl.">
        <title>A novel family of nonribosomal peptides modulate collective behavior in Pseudovibrio bacteria isolated from marine sponges.</title>
        <authorList>
            <person name="Ioca L.P."/>
            <person name="Dai Y."/>
            <person name="Kunakom S."/>
            <person name="Diaz-Espinosa J."/>
            <person name="Krunic A."/>
            <person name="Crnkovic C.M."/>
            <person name="Orjala J."/>
            <person name="Sanchez L.M."/>
            <person name="Ferreira A.G."/>
            <person name="Berlinck R.G.S."/>
            <person name="Eustaquio A.S."/>
        </authorList>
    </citation>
    <scope>NUCLEOTIDE SEQUENCE [LARGE SCALE GENOMIC DNA]</scope>
    <source>
        <strain evidence="1 2">Ab134</strain>
        <plasmid evidence="1 2">pAb134-04</plasmid>
    </source>
</reference>
<proteinExistence type="predicted"/>
<accession>A0ABX8AY69</accession>
<gene>
    <name evidence="1" type="ORF">KGB56_26805</name>
</gene>
<geneLocation type="plasmid" evidence="1 2">
    <name>pAb134-04</name>
</geneLocation>
<dbReference type="EMBL" id="CP074130">
    <property type="protein sequence ID" value="QUS59132.1"/>
    <property type="molecule type" value="Genomic_DNA"/>
</dbReference>
<protein>
    <submittedName>
        <fullName evidence="1">Uncharacterized protein</fullName>
    </submittedName>
</protein>
<sequence length="309" mass="34639">MGIHIYVDIYSYLDSGDLILQKEKYYAKGKIEDDYNYTITADNSGESYPNNNSVGNGHQPHAFCGKANSHSDPARGYVTYELPNKINMNIVYFGDTYQEEYEPRVYENFVFVELESQSGNLGQDQYFVVVENSTLYSESNDDLTVRVNVYSRDAAVHRDLKDNLQHVANTPTTQVHVNNTLGSWLTLKKYEGPRELNNDSVEGPKQSTPPMVLNGTSSVGPGQTLIVNCCPEYTNKPDVYLTYNISNDLTCQIIPKGYQKKPECTFSSNAGYMATISPDEDGHNDYTVTVEQQIASDVLHEPEQAIADT</sequence>